<dbReference type="STRING" id="1802399.A3E39_00985"/>
<keyword evidence="1" id="KW-0472">Membrane</keyword>
<evidence type="ECO:0000313" key="2">
    <source>
        <dbReference type="EMBL" id="OGL79677.1"/>
    </source>
</evidence>
<sequence length="292" mass="32474">MAENRIGGGFTEGELKFANVYVRHRILLRQIGYGSLIGMNVILWSVALWGLLDAYAISYPRESRISSEIAQNQFIATQLQSNRPQSIQASAVSVFQGTDDRLDFVVQVSNGNKDWWAEYTYRFNVSGEITPARSGFILPGEQTYLGEFGFKPATKGSRSGILTVDNIRWHRVDPAVAGNDYAAWATRRYAFEARNASYVSNLELAGKKYSRTSFTLVNPTAYGYWNVKLYVVLKRAQTPVAATSITLERVKAGESRAVNIDWFDRLPGAISDTEVVAVVNLLDSSSYLPSSP</sequence>
<dbReference type="Proteomes" id="UP000176603">
    <property type="component" value="Unassembled WGS sequence"/>
</dbReference>
<reference evidence="2 3" key="1">
    <citation type="journal article" date="2016" name="Nat. Commun.">
        <title>Thousands of microbial genomes shed light on interconnected biogeochemical processes in an aquifer system.</title>
        <authorList>
            <person name="Anantharaman K."/>
            <person name="Brown C.T."/>
            <person name="Hug L.A."/>
            <person name="Sharon I."/>
            <person name="Castelle C.J."/>
            <person name="Probst A.J."/>
            <person name="Thomas B.C."/>
            <person name="Singh A."/>
            <person name="Wilkins M.J."/>
            <person name="Karaoz U."/>
            <person name="Brodie E.L."/>
            <person name="Williams K.H."/>
            <person name="Hubbard S.S."/>
            <person name="Banfield J.F."/>
        </authorList>
    </citation>
    <scope>NUCLEOTIDE SEQUENCE [LARGE SCALE GENOMIC DNA]</scope>
</reference>
<name>A0A1F7UPP6_9BACT</name>
<comment type="caution">
    <text evidence="2">The sequence shown here is derived from an EMBL/GenBank/DDBJ whole genome shotgun (WGS) entry which is preliminary data.</text>
</comment>
<accession>A0A1F7UPP6</accession>
<dbReference type="AlphaFoldDB" id="A0A1F7UPP6"/>
<evidence type="ECO:0000256" key="1">
    <source>
        <dbReference type="SAM" id="Phobius"/>
    </source>
</evidence>
<evidence type="ECO:0000313" key="3">
    <source>
        <dbReference type="Proteomes" id="UP000176603"/>
    </source>
</evidence>
<gene>
    <name evidence="2" type="ORF">A3E39_00985</name>
</gene>
<organism evidence="2 3">
    <name type="scientific">Candidatus Uhrbacteria bacterium RIFCSPHIGHO2_12_FULL_60_25</name>
    <dbReference type="NCBI Taxonomy" id="1802399"/>
    <lineage>
        <taxon>Bacteria</taxon>
        <taxon>Candidatus Uhriibacteriota</taxon>
    </lineage>
</organism>
<keyword evidence="1" id="KW-1133">Transmembrane helix</keyword>
<protein>
    <submittedName>
        <fullName evidence="2">Uncharacterized protein</fullName>
    </submittedName>
</protein>
<proteinExistence type="predicted"/>
<feature type="transmembrane region" description="Helical" evidence="1">
    <location>
        <begin position="31"/>
        <end position="52"/>
    </location>
</feature>
<keyword evidence="1" id="KW-0812">Transmembrane</keyword>
<dbReference type="EMBL" id="MGEH01000004">
    <property type="protein sequence ID" value="OGL79677.1"/>
    <property type="molecule type" value="Genomic_DNA"/>
</dbReference>